<evidence type="ECO:0000313" key="3">
    <source>
        <dbReference type="EMBL" id="VXD25702.1"/>
    </source>
</evidence>
<dbReference type="PANTHER" id="PTHR10937">
    <property type="entry name" value="GLUCOSAMINE--FRUCTOSE-6-PHOSPHATE AMINOTRANSFERASE, ISOMERIZING"/>
    <property type="match status" value="1"/>
</dbReference>
<dbReference type="CDD" id="cd05009">
    <property type="entry name" value="SIS_GlmS_GlmD_2"/>
    <property type="match status" value="1"/>
</dbReference>
<dbReference type="GO" id="GO:1901135">
    <property type="term" value="P:carbohydrate derivative metabolic process"/>
    <property type="evidence" value="ECO:0007669"/>
    <property type="project" value="InterPro"/>
</dbReference>
<dbReference type="InterPro" id="IPR035466">
    <property type="entry name" value="GlmS/AgaS_SIS"/>
</dbReference>
<keyword evidence="4" id="KW-1185">Reference proteome</keyword>
<name>A0A7Z9C4C0_9CYAN</name>
<dbReference type="SUPFAM" id="SSF53697">
    <property type="entry name" value="SIS domain"/>
    <property type="match status" value="1"/>
</dbReference>
<accession>A0A7Z9C4C0</accession>
<evidence type="ECO:0000313" key="4">
    <source>
        <dbReference type="Proteomes" id="UP000184550"/>
    </source>
</evidence>
<reference evidence="3" key="1">
    <citation type="submission" date="2019-10" db="EMBL/GenBank/DDBJ databases">
        <authorList>
            <consortium name="Genoscope - CEA"/>
            <person name="William W."/>
        </authorList>
    </citation>
    <scope>NUCLEOTIDE SEQUENCE [LARGE SCALE GENOMIC DNA]</scope>
    <source>
        <strain evidence="3">BBR_PRJEB10992</strain>
    </source>
</reference>
<feature type="domain" description="SIS" evidence="2">
    <location>
        <begin position="32"/>
        <end position="174"/>
    </location>
</feature>
<dbReference type="Proteomes" id="UP000184550">
    <property type="component" value="Unassembled WGS sequence"/>
</dbReference>
<dbReference type="PANTHER" id="PTHR10937:SF8">
    <property type="entry name" value="AMINOTRANSFERASE-RELATED"/>
    <property type="match status" value="1"/>
</dbReference>
<dbReference type="CDD" id="cd05008">
    <property type="entry name" value="SIS_GlmS_GlmD_1"/>
    <property type="match status" value="1"/>
</dbReference>
<dbReference type="PROSITE" id="PS51464">
    <property type="entry name" value="SIS"/>
    <property type="match status" value="2"/>
</dbReference>
<comment type="caution">
    <text evidence="3">The sequence shown here is derived from an EMBL/GenBank/DDBJ whole genome shotgun (WGS) entry which is preliminary data.</text>
</comment>
<dbReference type="EMBL" id="CZCU02000169">
    <property type="protein sequence ID" value="VXD25702.1"/>
    <property type="molecule type" value="Genomic_DNA"/>
</dbReference>
<keyword evidence="1" id="KW-0677">Repeat</keyword>
<feature type="domain" description="SIS" evidence="2">
    <location>
        <begin position="195"/>
        <end position="338"/>
    </location>
</feature>
<dbReference type="InterPro" id="IPR001347">
    <property type="entry name" value="SIS_dom"/>
</dbReference>
<gene>
    <name evidence="3" type="ORF">PL8927_900053</name>
</gene>
<dbReference type="InterPro" id="IPR046348">
    <property type="entry name" value="SIS_dom_sf"/>
</dbReference>
<dbReference type="GO" id="GO:0097367">
    <property type="term" value="F:carbohydrate derivative binding"/>
    <property type="evidence" value="ECO:0007669"/>
    <property type="project" value="InterPro"/>
</dbReference>
<protein>
    <submittedName>
        <fullName evidence="3">Glucosamine--fructose-6-phosphate aminotransferase-related protein</fullName>
    </submittedName>
</protein>
<evidence type="ECO:0000256" key="1">
    <source>
        <dbReference type="ARBA" id="ARBA00022737"/>
    </source>
</evidence>
<sequence>MAISSHLEQEIYQQPQVLQTLLTSERPIIQQLVTELQKRRIFQVLIAARGSSDNAARYAQYLLGSVNGFLVSLATPSLYSIYQKPPQLQNTLVLGISQSGQSPDLVAVLAEARRQKVLTAAITNFSDSPLAQQADYVINLNAGVEKSIAATKTYTSELLAIALLSAELAQNTSLLTTVYTLPNLVEQTLTLNPEINRLVQRYCYMKHCVVLGRGYNYATAFELALKLKELTYTLVEPYSSADFWHGPLAIVEPGFPVFVIAPSGKVLPELQQLMQTLKEKGAELIIISDDQKTLELAQTPLILTPNIPEWISPILAIIPGQLFALNLALTRNYNVDHPRGLQKVTETR</sequence>
<organism evidence="3 4">
    <name type="scientific">Planktothrix serta PCC 8927</name>
    <dbReference type="NCBI Taxonomy" id="671068"/>
    <lineage>
        <taxon>Bacteria</taxon>
        <taxon>Bacillati</taxon>
        <taxon>Cyanobacteriota</taxon>
        <taxon>Cyanophyceae</taxon>
        <taxon>Oscillatoriophycideae</taxon>
        <taxon>Oscillatoriales</taxon>
        <taxon>Microcoleaceae</taxon>
        <taxon>Planktothrix</taxon>
    </lineage>
</organism>
<dbReference type="OrthoDB" id="9782098at2"/>
<dbReference type="InterPro" id="IPR035490">
    <property type="entry name" value="GlmS/FrlB_SIS"/>
</dbReference>
<keyword evidence="3" id="KW-0808">Transferase</keyword>
<dbReference type="Pfam" id="PF01380">
    <property type="entry name" value="SIS"/>
    <property type="match status" value="2"/>
</dbReference>
<dbReference type="AlphaFoldDB" id="A0A7Z9C4C0"/>
<evidence type="ECO:0000259" key="2">
    <source>
        <dbReference type="PROSITE" id="PS51464"/>
    </source>
</evidence>
<dbReference type="GO" id="GO:0008483">
    <property type="term" value="F:transaminase activity"/>
    <property type="evidence" value="ECO:0007669"/>
    <property type="project" value="UniProtKB-KW"/>
</dbReference>
<keyword evidence="3" id="KW-0032">Aminotransferase</keyword>
<dbReference type="RefSeq" id="WP_083626940.1">
    <property type="nucleotide sequence ID" value="NZ_LR734888.1"/>
</dbReference>
<proteinExistence type="predicted"/>
<dbReference type="Gene3D" id="3.40.50.10490">
    <property type="entry name" value="Glucose-6-phosphate isomerase like protein, domain 1"/>
    <property type="match status" value="2"/>
</dbReference>